<dbReference type="InterPro" id="IPR000620">
    <property type="entry name" value="EamA_dom"/>
</dbReference>
<protein>
    <submittedName>
        <fullName evidence="10">RarD protein</fullName>
    </submittedName>
</protein>
<evidence type="ECO:0000256" key="6">
    <source>
        <dbReference type="ARBA" id="ARBA00022989"/>
    </source>
</evidence>
<comment type="similarity">
    <text evidence="2">Belongs to the EamA transporter family.</text>
</comment>
<dbReference type="AlphaFoldDB" id="A0A0P7KF29"/>
<gene>
    <name evidence="10" type="ORF">AKJ29_05360</name>
</gene>
<name>A0A0P7KF29_9RHOB</name>
<dbReference type="InterPro" id="IPR037185">
    <property type="entry name" value="EmrE-like"/>
</dbReference>
<proteinExistence type="inferred from homology"/>
<dbReference type="OrthoDB" id="369870at2"/>
<feature type="transmembrane region" description="Helical" evidence="8">
    <location>
        <begin position="102"/>
        <end position="119"/>
    </location>
</feature>
<keyword evidence="11" id="KW-1185">Reference proteome</keyword>
<dbReference type="PANTHER" id="PTHR22911:SF137">
    <property type="entry name" value="SOLUTE CARRIER FAMILY 35 MEMBER G2-RELATED"/>
    <property type="match status" value="1"/>
</dbReference>
<keyword evidence="4" id="KW-1003">Cell membrane</keyword>
<keyword evidence="3" id="KW-0813">Transport</keyword>
<organism evidence="10 11">
    <name type="scientific">Aliiroseovarius crassostreae</name>
    <dbReference type="NCBI Taxonomy" id="154981"/>
    <lineage>
        <taxon>Bacteria</taxon>
        <taxon>Pseudomonadati</taxon>
        <taxon>Pseudomonadota</taxon>
        <taxon>Alphaproteobacteria</taxon>
        <taxon>Rhodobacterales</taxon>
        <taxon>Paracoccaceae</taxon>
        <taxon>Aliiroseovarius</taxon>
    </lineage>
</organism>
<dbReference type="RefSeq" id="WP_055192679.1">
    <property type="nucleotide sequence ID" value="NZ_FPBS01000040.1"/>
</dbReference>
<feature type="transmembrane region" description="Helical" evidence="8">
    <location>
        <begin position="273"/>
        <end position="294"/>
    </location>
</feature>
<feature type="transmembrane region" description="Helical" evidence="8">
    <location>
        <begin position="177"/>
        <end position="198"/>
    </location>
</feature>
<dbReference type="Pfam" id="PF00892">
    <property type="entry name" value="EamA"/>
    <property type="match status" value="1"/>
</dbReference>
<keyword evidence="5 8" id="KW-0812">Transmembrane</keyword>
<comment type="caution">
    <text evidence="10">The sequence shown here is derived from an EMBL/GenBank/DDBJ whole genome shotgun (WGS) entry which is preliminary data.</text>
</comment>
<dbReference type="GO" id="GO:0005886">
    <property type="term" value="C:plasma membrane"/>
    <property type="evidence" value="ECO:0007669"/>
    <property type="project" value="UniProtKB-SubCell"/>
</dbReference>
<evidence type="ECO:0000313" key="11">
    <source>
        <dbReference type="Proteomes" id="UP000050471"/>
    </source>
</evidence>
<dbReference type="EMBL" id="LKBA01000023">
    <property type="protein sequence ID" value="KPN62029.1"/>
    <property type="molecule type" value="Genomic_DNA"/>
</dbReference>
<evidence type="ECO:0000256" key="5">
    <source>
        <dbReference type="ARBA" id="ARBA00022692"/>
    </source>
</evidence>
<feature type="transmembrane region" description="Helical" evidence="8">
    <location>
        <begin position="249"/>
        <end position="267"/>
    </location>
</feature>
<accession>A0A0P7KF29</accession>
<dbReference type="PANTHER" id="PTHR22911">
    <property type="entry name" value="ACYL-MALONYL CONDENSING ENZYME-RELATED"/>
    <property type="match status" value="1"/>
</dbReference>
<dbReference type="InterPro" id="IPR004626">
    <property type="entry name" value="RarD"/>
</dbReference>
<feature type="transmembrane region" description="Helical" evidence="8">
    <location>
        <begin position="7"/>
        <end position="25"/>
    </location>
</feature>
<feature type="transmembrane region" description="Helical" evidence="8">
    <location>
        <begin position="126"/>
        <end position="143"/>
    </location>
</feature>
<feature type="transmembrane region" description="Helical" evidence="8">
    <location>
        <begin position="218"/>
        <end position="237"/>
    </location>
</feature>
<dbReference type="NCBIfam" id="TIGR00688">
    <property type="entry name" value="rarD"/>
    <property type="match status" value="1"/>
</dbReference>
<comment type="subcellular location">
    <subcellularLocation>
        <location evidence="1">Cell membrane</location>
        <topology evidence="1">Multi-pass membrane protein</topology>
    </subcellularLocation>
</comment>
<evidence type="ECO:0000256" key="4">
    <source>
        <dbReference type="ARBA" id="ARBA00022475"/>
    </source>
</evidence>
<evidence type="ECO:0000256" key="7">
    <source>
        <dbReference type="ARBA" id="ARBA00023136"/>
    </source>
</evidence>
<reference evidence="10 11" key="1">
    <citation type="submission" date="2015-09" db="EMBL/GenBank/DDBJ databases">
        <title>Draft genome sequence of Aliiroseovarius crassostreae CV919-312TSm, the causative agent of Roseovarius Oyster Disease (formerly Juvenile Oyster Disease).</title>
        <authorList>
            <person name="Kessner L."/>
            <person name="Spinard E."/>
            <person name="Nelson D."/>
        </authorList>
    </citation>
    <scope>NUCLEOTIDE SEQUENCE [LARGE SCALE GENOMIC DNA]</scope>
    <source>
        <strain evidence="10 11">CV919-312</strain>
    </source>
</reference>
<evidence type="ECO:0000256" key="8">
    <source>
        <dbReference type="SAM" id="Phobius"/>
    </source>
</evidence>
<evidence type="ECO:0000256" key="2">
    <source>
        <dbReference type="ARBA" id="ARBA00007362"/>
    </source>
</evidence>
<evidence type="ECO:0000256" key="1">
    <source>
        <dbReference type="ARBA" id="ARBA00004651"/>
    </source>
</evidence>
<evidence type="ECO:0000313" key="10">
    <source>
        <dbReference type="EMBL" id="KPN62029.1"/>
    </source>
</evidence>
<feature type="domain" description="EamA" evidence="9">
    <location>
        <begin position="6"/>
        <end position="142"/>
    </location>
</feature>
<keyword evidence="6 8" id="KW-1133">Transmembrane helix</keyword>
<keyword evidence="7 8" id="KW-0472">Membrane</keyword>
<evidence type="ECO:0000256" key="3">
    <source>
        <dbReference type="ARBA" id="ARBA00022448"/>
    </source>
</evidence>
<dbReference type="SUPFAM" id="SSF103481">
    <property type="entry name" value="Multidrug resistance efflux transporter EmrE"/>
    <property type="match status" value="2"/>
</dbReference>
<evidence type="ECO:0000259" key="9">
    <source>
        <dbReference type="Pfam" id="PF00892"/>
    </source>
</evidence>
<feature type="transmembrane region" description="Helical" evidence="8">
    <location>
        <begin position="70"/>
        <end position="90"/>
    </location>
</feature>
<dbReference type="Proteomes" id="UP000050471">
    <property type="component" value="Unassembled WGS sequence"/>
</dbReference>
<sequence>MRDSTKAIIAILLACTIWGLSPLYYKALAHVPPLELLSHRTLWSLVLFSTVLTVQRRLPDLFHLRRDPQGVLLVAIASVMISANWGGFIISIQIGKAVEASLGYYIFPLVTVLLARMIYGEVLGRGKLVAIGLAALAVAILTFGLGVPPWISLFLASTFAFYGVIKKRVQAGPVVSVTAEVLLLAPLALIWLAGVHLQGWTGLFDRNLGVFGHDLFDSLMLIGSGALTAGPLILFSYASKQLPLSTVGVVQYLNPSLQFLCASLIFAEPVTRWHAIALPLIWAALVIYSLAAFGQERALRRSRKRAVI</sequence>